<feature type="transmembrane region" description="Helical" evidence="6">
    <location>
        <begin position="32"/>
        <end position="50"/>
    </location>
</feature>
<feature type="domain" description="MrpA C-terminal/MbhD" evidence="7">
    <location>
        <begin position="16"/>
        <end position="78"/>
    </location>
</feature>
<evidence type="ECO:0000256" key="1">
    <source>
        <dbReference type="ARBA" id="ARBA00004651"/>
    </source>
</evidence>
<feature type="transmembrane region" description="Helical" evidence="6">
    <location>
        <begin position="56"/>
        <end position="78"/>
    </location>
</feature>
<evidence type="ECO:0000256" key="4">
    <source>
        <dbReference type="ARBA" id="ARBA00022989"/>
    </source>
</evidence>
<dbReference type="Pfam" id="PF13244">
    <property type="entry name" value="MbhD"/>
    <property type="match status" value="1"/>
</dbReference>
<keyword evidence="3 6" id="KW-0812">Transmembrane</keyword>
<proteinExistence type="predicted"/>
<gene>
    <name evidence="8" type="ORF">MNBD_GAMMA26-687</name>
</gene>
<organism evidence="8">
    <name type="scientific">hydrothermal vent metagenome</name>
    <dbReference type="NCBI Taxonomy" id="652676"/>
    <lineage>
        <taxon>unclassified sequences</taxon>
        <taxon>metagenomes</taxon>
        <taxon>ecological metagenomes</taxon>
    </lineage>
</organism>
<keyword evidence="4 6" id="KW-1133">Transmembrane helix</keyword>
<evidence type="ECO:0000256" key="2">
    <source>
        <dbReference type="ARBA" id="ARBA00022475"/>
    </source>
</evidence>
<evidence type="ECO:0000259" key="7">
    <source>
        <dbReference type="Pfam" id="PF13244"/>
    </source>
</evidence>
<comment type="subcellular location">
    <subcellularLocation>
        <location evidence="1">Cell membrane</location>
        <topology evidence="1">Multi-pass membrane protein</topology>
    </subcellularLocation>
</comment>
<dbReference type="GO" id="GO:0005886">
    <property type="term" value="C:plasma membrane"/>
    <property type="evidence" value="ECO:0007669"/>
    <property type="project" value="UniProtKB-SubCell"/>
</dbReference>
<evidence type="ECO:0000256" key="5">
    <source>
        <dbReference type="ARBA" id="ARBA00023136"/>
    </source>
</evidence>
<keyword evidence="5 6" id="KW-0472">Membrane</keyword>
<dbReference type="AlphaFoldDB" id="A0A3B1BKK7"/>
<protein>
    <submittedName>
        <fullName evidence="8">Na(+) H(+) antiporter subunit B</fullName>
    </submittedName>
</protein>
<feature type="transmembrane region" description="Helical" evidence="6">
    <location>
        <begin position="6"/>
        <end position="25"/>
    </location>
</feature>
<evidence type="ECO:0000313" key="8">
    <source>
        <dbReference type="EMBL" id="VAX05287.1"/>
    </source>
</evidence>
<dbReference type="EMBL" id="UOFX01000004">
    <property type="protein sequence ID" value="VAX05287.1"/>
    <property type="molecule type" value="Genomic_DNA"/>
</dbReference>
<dbReference type="InterPro" id="IPR025383">
    <property type="entry name" value="MrpA_C/MbhD"/>
</dbReference>
<evidence type="ECO:0000256" key="6">
    <source>
        <dbReference type="SAM" id="Phobius"/>
    </source>
</evidence>
<sequence>MILLHFAFDALLGFALLWLAWRTLASPDLFRAIVLFIAFGLLMALAWVRLDAPDIALAEAAIGAGLTGALLLAALTGLNATGDTEPVHEKEQATKAHD</sequence>
<keyword evidence="2" id="KW-1003">Cell membrane</keyword>
<reference evidence="8" key="1">
    <citation type="submission" date="2018-06" db="EMBL/GenBank/DDBJ databases">
        <authorList>
            <person name="Zhirakovskaya E."/>
        </authorList>
    </citation>
    <scope>NUCLEOTIDE SEQUENCE</scope>
</reference>
<evidence type="ECO:0000256" key="3">
    <source>
        <dbReference type="ARBA" id="ARBA00022692"/>
    </source>
</evidence>
<name>A0A3B1BKK7_9ZZZZ</name>
<accession>A0A3B1BKK7</accession>